<dbReference type="EMBL" id="WUEP01000013">
    <property type="protein sequence ID" value="NEH92922.1"/>
    <property type="molecule type" value="Genomic_DNA"/>
</dbReference>
<evidence type="ECO:0000256" key="1">
    <source>
        <dbReference type="ARBA" id="ARBA00001933"/>
    </source>
</evidence>
<comment type="similarity">
    <text evidence="2 6">Belongs to the class-III pyridoxal-phosphate-dependent aminotransferase family.</text>
</comment>
<keyword evidence="5 6" id="KW-0663">Pyridoxal phosphate</keyword>
<dbReference type="UniPathway" id="UPA00067">
    <property type="reaction ID" value="UER00121"/>
</dbReference>
<evidence type="ECO:0000313" key="9">
    <source>
        <dbReference type="Proteomes" id="UP000468864"/>
    </source>
</evidence>
<organism evidence="8 9">
    <name type="scientific">Rhizobium laguerreae</name>
    <dbReference type="NCBI Taxonomy" id="1076926"/>
    <lineage>
        <taxon>Bacteria</taxon>
        <taxon>Pseudomonadati</taxon>
        <taxon>Pseudomonadota</taxon>
        <taxon>Alphaproteobacteria</taxon>
        <taxon>Hyphomicrobiales</taxon>
        <taxon>Rhizobiaceae</taxon>
        <taxon>Rhizobium/Agrobacterium group</taxon>
        <taxon>Rhizobium</taxon>
    </lineage>
</organism>
<dbReference type="CDD" id="cd00610">
    <property type="entry name" value="OAT_like"/>
    <property type="match status" value="1"/>
</dbReference>
<dbReference type="PANTHER" id="PTHR43552:SF2">
    <property type="entry name" value="DIAMINOBUTYRATE--2-OXOGLUTARATE TRANSAMINASE"/>
    <property type="match status" value="1"/>
</dbReference>
<dbReference type="PANTHER" id="PTHR43552">
    <property type="entry name" value="DIAMINOBUTYRATE--2-OXOGLUTARATE AMINOTRANSFERASE"/>
    <property type="match status" value="1"/>
</dbReference>
<comment type="pathway">
    <text evidence="7">Amine and polyamine biosynthesis; ectoine biosynthesis; L-ectoine from L-aspartate 4-semialdehyde: step 1/3.</text>
</comment>
<dbReference type="GO" id="GO:0047307">
    <property type="term" value="F:diaminobutyrate-pyruvate transaminase activity"/>
    <property type="evidence" value="ECO:0007669"/>
    <property type="project" value="InterPro"/>
</dbReference>
<comment type="catalytic activity">
    <reaction evidence="7">
        <text>L-2,4-diaminobutanoate + 2-oxoglutarate = L-aspartate 4-semialdehyde + L-glutamate</text>
        <dbReference type="Rhea" id="RHEA:11160"/>
        <dbReference type="ChEBI" id="CHEBI:16810"/>
        <dbReference type="ChEBI" id="CHEBI:29985"/>
        <dbReference type="ChEBI" id="CHEBI:58761"/>
        <dbReference type="ChEBI" id="CHEBI:537519"/>
        <dbReference type="EC" id="2.6.1.76"/>
    </reaction>
</comment>
<dbReference type="Pfam" id="PF00202">
    <property type="entry name" value="Aminotran_3"/>
    <property type="match status" value="1"/>
</dbReference>
<comment type="caution">
    <text evidence="8">The sequence shown here is derived from an EMBL/GenBank/DDBJ whole genome shotgun (WGS) entry which is preliminary data.</text>
</comment>
<reference evidence="8 9" key="1">
    <citation type="submission" date="2019-12" db="EMBL/GenBank/DDBJ databases">
        <title>Rhizobium genotypes associated with high levels of biological nitrogen fixation by grain legumes in a temperate-maritime cropping system.</title>
        <authorList>
            <person name="Maluk M."/>
            <person name="Francesc Ferrando Molina F."/>
            <person name="Lopez Del Egido L."/>
            <person name="Lafos M."/>
            <person name="Langarica-Fuentes A."/>
            <person name="Gebre Yohannes G."/>
            <person name="Young M.W."/>
            <person name="Martin P."/>
            <person name="Gantlett R."/>
            <person name="Kenicer G."/>
            <person name="Hawes C."/>
            <person name="Begg G.S."/>
            <person name="Quilliam R.S."/>
            <person name="Squire G.R."/>
            <person name="Poole P.S."/>
            <person name="Young P.W."/>
            <person name="Iannetta P.M."/>
            <person name="James E.K."/>
        </authorList>
    </citation>
    <scope>NUCLEOTIDE SEQUENCE [LARGE SCALE GENOMIC DNA]</scope>
    <source>
        <strain evidence="8 9">JHI2449</strain>
    </source>
</reference>
<name>A0A6N9ZHE1_9HYPH</name>
<dbReference type="NCBIfam" id="TIGR00709">
    <property type="entry name" value="dat"/>
    <property type="match status" value="1"/>
</dbReference>
<comment type="function">
    <text evidence="7">Catalyzes reversively the conversion of L-aspartate beta-semialdehyde (ASA) to L-2,4-diaminobutyrate (DABA) by transamination with L-glutamate.</text>
</comment>
<dbReference type="GO" id="GO:0045303">
    <property type="term" value="F:diaminobutyrate-2-oxoglutarate transaminase activity"/>
    <property type="evidence" value="ECO:0007669"/>
    <property type="project" value="UniProtKB-EC"/>
</dbReference>
<dbReference type="EC" id="2.6.1.76" evidence="7"/>
<evidence type="ECO:0000256" key="5">
    <source>
        <dbReference type="ARBA" id="ARBA00022898"/>
    </source>
</evidence>
<proteinExistence type="inferred from homology"/>
<evidence type="ECO:0000313" key="8">
    <source>
        <dbReference type="EMBL" id="NEH92922.1"/>
    </source>
</evidence>
<dbReference type="InterPro" id="IPR049704">
    <property type="entry name" value="Aminotrans_3_PPA_site"/>
</dbReference>
<keyword evidence="3 7" id="KW-0032">Aminotransferase</keyword>
<keyword evidence="4 7" id="KW-0808">Transferase</keyword>
<evidence type="ECO:0000256" key="7">
    <source>
        <dbReference type="RuleBase" id="RU365034"/>
    </source>
</evidence>
<dbReference type="NCBIfam" id="TIGR02407">
    <property type="entry name" value="ectoine_ectB"/>
    <property type="match status" value="1"/>
</dbReference>
<dbReference type="InterPro" id="IPR015422">
    <property type="entry name" value="PyrdxlP-dep_Trfase_small"/>
</dbReference>
<evidence type="ECO:0000256" key="2">
    <source>
        <dbReference type="ARBA" id="ARBA00008954"/>
    </source>
</evidence>
<dbReference type="SUPFAM" id="SSF53383">
    <property type="entry name" value="PLP-dependent transferases"/>
    <property type="match status" value="1"/>
</dbReference>
<evidence type="ECO:0000256" key="6">
    <source>
        <dbReference type="RuleBase" id="RU003560"/>
    </source>
</evidence>
<dbReference type="InterPro" id="IPR015424">
    <property type="entry name" value="PyrdxlP-dep_Trfase"/>
</dbReference>
<comment type="cofactor">
    <cofactor evidence="1 7">
        <name>pyridoxal 5'-phosphate</name>
        <dbReference type="ChEBI" id="CHEBI:597326"/>
    </cofactor>
</comment>
<dbReference type="AlphaFoldDB" id="A0A6N9ZHE1"/>
<evidence type="ECO:0000256" key="4">
    <source>
        <dbReference type="ARBA" id="ARBA00022679"/>
    </source>
</evidence>
<evidence type="ECO:0000256" key="3">
    <source>
        <dbReference type="ARBA" id="ARBA00022576"/>
    </source>
</evidence>
<dbReference type="PROSITE" id="PS00600">
    <property type="entry name" value="AA_TRANSFER_CLASS_3"/>
    <property type="match status" value="1"/>
</dbReference>
<dbReference type="GO" id="GO:0019491">
    <property type="term" value="P:ectoine biosynthetic process"/>
    <property type="evidence" value="ECO:0007669"/>
    <property type="project" value="UniProtKB-UniPathway"/>
</dbReference>
<dbReference type="InterPro" id="IPR015421">
    <property type="entry name" value="PyrdxlP-dep_Trfase_major"/>
</dbReference>
<protein>
    <recommendedName>
        <fullName evidence="7">Diaminobutyrate--2-oxoglutarate transaminase</fullName>
        <ecNumber evidence="7">2.6.1.76</ecNumber>
    </recommendedName>
    <alternativeName>
        <fullName evidence="7">DABA aminotransferase</fullName>
    </alternativeName>
</protein>
<sequence length="424" mass="46038">MLIDSNSNSLSAFQNLESNVRSYSRSFPTVFRKGVGAILEDEKGFEYIDFLTGAGALNYGHNDPDLLNAVAEYLKSNGIIHALDMATSAKREFMECFDATILHPRGLKYKFQFPGPTGTNAVEAALKLARKVTGRRNIISFTNAFHGVTLGALAVTGNRHYRDVAGLPPAGGIFMHYDGYFGADIDTSEYLDKVLSDASSGIDLPAAIILETVQGEGGINVASEKWLRSVERLCRKNDILLIVDDVQAGCGRTGSFFSFEFAGLSPDIVVLSKSLSGLGLPLSLLLLKPELDVWQPAEHIGTFRGNNLALVTATSALRKFWANDNLCDDVMKKGSVMSERLRQIAQSTQKHNLSVRGRGLMLALDCATGNLAEKIQRKAFEGGLVVERCGAEDHVIKFLPPLTIDAQTLQRGLDILDLSVHASA</sequence>
<gene>
    <name evidence="8" type="primary">ectB</name>
    <name evidence="8" type="ORF">GR206_18065</name>
</gene>
<dbReference type="GO" id="GO:0030170">
    <property type="term" value="F:pyridoxal phosphate binding"/>
    <property type="evidence" value="ECO:0007669"/>
    <property type="project" value="InterPro"/>
</dbReference>
<dbReference type="InterPro" id="IPR004637">
    <property type="entry name" value="Dat"/>
</dbReference>
<dbReference type="Gene3D" id="3.90.1150.10">
    <property type="entry name" value="Aspartate Aminotransferase, domain 1"/>
    <property type="match status" value="1"/>
</dbReference>
<dbReference type="Proteomes" id="UP000468864">
    <property type="component" value="Unassembled WGS sequence"/>
</dbReference>
<accession>A0A6N9ZHE1</accession>
<dbReference type="InterPro" id="IPR012773">
    <property type="entry name" value="Ectoine_EctB"/>
</dbReference>
<dbReference type="Gene3D" id="3.40.640.10">
    <property type="entry name" value="Type I PLP-dependent aspartate aminotransferase-like (Major domain)"/>
    <property type="match status" value="1"/>
</dbReference>
<dbReference type="InterPro" id="IPR005814">
    <property type="entry name" value="Aminotrans_3"/>
</dbReference>
<dbReference type="NCBIfam" id="NF006733">
    <property type="entry name" value="PRK09264.1"/>
    <property type="match status" value="1"/>
</dbReference>
<dbReference type="PIRSF" id="PIRSF000521">
    <property type="entry name" value="Transaminase_4ab_Lys_Orn"/>
    <property type="match status" value="1"/>
</dbReference>